<evidence type="ECO:0000313" key="4">
    <source>
        <dbReference type="Proteomes" id="UP000050430"/>
    </source>
</evidence>
<dbReference type="Proteomes" id="UP000050430">
    <property type="component" value="Unassembled WGS sequence"/>
</dbReference>
<protein>
    <recommendedName>
        <fullName evidence="2">DUF362 domain-containing protein</fullName>
    </recommendedName>
</protein>
<dbReference type="EMBL" id="LGCK01000014">
    <property type="protein sequence ID" value="KPL70297.1"/>
    <property type="molecule type" value="Genomic_DNA"/>
</dbReference>
<reference evidence="3 4" key="1">
    <citation type="submission" date="2015-07" db="EMBL/GenBank/DDBJ databases">
        <title>Genome sequence of Leptolinea tardivitalis DSM 16556.</title>
        <authorList>
            <person name="Hemp J."/>
            <person name="Ward L.M."/>
            <person name="Pace L.A."/>
            <person name="Fischer W.W."/>
        </authorList>
    </citation>
    <scope>NUCLEOTIDE SEQUENCE [LARGE SCALE GENOMIC DNA]</scope>
    <source>
        <strain evidence="3 4">YMTK-2</strain>
    </source>
</reference>
<evidence type="ECO:0000259" key="2">
    <source>
        <dbReference type="Pfam" id="PF04015"/>
    </source>
</evidence>
<keyword evidence="4" id="KW-1185">Reference proteome</keyword>
<dbReference type="OrthoDB" id="9785671at2"/>
<dbReference type="AlphaFoldDB" id="A0A0P6WW91"/>
<sequence length="436" mass="46591">MTQNTITRREFIKGSLSLLGAVSIGRVVDLSHLPNPAPEQETLPQAVAAKGSDLHTPAEILETALDGLGGIKRFVKSGQVVAIKPNATWAFAPHTASSTDPDLLRALIEQVKEAGASRIIVMDHCSVEPGTAQALKANLLGTVVEETGVEGLFPDRYLAPKETYTTIELPQGHAFKKIGVIKAAVEADVRINMGLAKSHSVTRMTLSLKHMMGFLQSPSGLHTNLHKGIADINTPSQIKADLHILEALYIRTAYGDYVTCGGPETVETNPYVVKRRNQIIAGVDPVLIDAYACSTFYDINPAELAHLKNAADWGIGDLEIEAAKTSGKFKIFNVGEVPVKEPEAVPTEELSTKPDDQPGELRTNPTGIPLPEVEVPSNTPIQIAASPNCQTAANPNTLLDKALIPASLVLVGAGLVASRKKPKSNAPDNKDQPFDE</sequence>
<feature type="domain" description="DUF362" evidence="2">
    <location>
        <begin position="81"/>
        <end position="293"/>
    </location>
</feature>
<dbReference type="InterPro" id="IPR007160">
    <property type="entry name" value="DUF362"/>
</dbReference>
<comment type="caution">
    <text evidence="3">The sequence shown here is derived from an EMBL/GenBank/DDBJ whole genome shotgun (WGS) entry which is preliminary data.</text>
</comment>
<dbReference type="STRING" id="229920.ADM99_14135"/>
<organism evidence="3 4">
    <name type="scientific">Leptolinea tardivitalis</name>
    <dbReference type="NCBI Taxonomy" id="229920"/>
    <lineage>
        <taxon>Bacteria</taxon>
        <taxon>Bacillati</taxon>
        <taxon>Chloroflexota</taxon>
        <taxon>Anaerolineae</taxon>
        <taxon>Anaerolineales</taxon>
        <taxon>Anaerolineaceae</taxon>
        <taxon>Leptolinea</taxon>
    </lineage>
</organism>
<proteinExistence type="predicted"/>
<accession>A0A0P6WW91</accession>
<feature type="region of interest" description="Disordered" evidence="1">
    <location>
        <begin position="342"/>
        <end position="372"/>
    </location>
</feature>
<feature type="region of interest" description="Disordered" evidence="1">
    <location>
        <begin position="417"/>
        <end position="436"/>
    </location>
</feature>
<dbReference type="InterPro" id="IPR006311">
    <property type="entry name" value="TAT_signal"/>
</dbReference>
<dbReference type="Pfam" id="PF04015">
    <property type="entry name" value="DUF362"/>
    <property type="match status" value="1"/>
</dbReference>
<gene>
    <name evidence="3" type="ORF">ADM99_14135</name>
</gene>
<evidence type="ECO:0000256" key="1">
    <source>
        <dbReference type="SAM" id="MobiDB-lite"/>
    </source>
</evidence>
<name>A0A0P6WW91_9CHLR</name>
<evidence type="ECO:0000313" key="3">
    <source>
        <dbReference type="EMBL" id="KPL70297.1"/>
    </source>
</evidence>
<dbReference type="PROSITE" id="PS51318">
    <property type="entry name" value="TAT"/>
    <property type="match status" value="1"/>
</dbReference>
<dbReference type="RefSeq" id="WP_062422169.1">
    <property type="nucleotide sequence ID" value="NZ_BBYA01000010.1"/>
</dbReference>